<evidence type="ECO:0000256" key="1">
    <source>
        <dbReference type="SAM" id="SignalP"/>
    </source>
</evidence>
<keyword evidence="1" id="KW-0732">Signal</keyword>
<comment type="caution">
    <text evidence="2">The sequence shown here is derived from an EMBL/GenBank/DDBJ whole genome shotgun (WGS) entry which is preliminary data.</text>
</comment>
<proteinExistence type="predicted"/>
<keyword evidence="3" id="KW-1185">Reference proteome</keyword>
<evidence type="ECO:0000313" key="2">
    <source>
        <dbReference type="EMBL" id="CAK1251587.1"/>
    </source>
</evidence>
<dbReference type="SUPFAM" id="SSF69360">
    <property type="entry name" value="Cell wall binding repeat"/>
    <property type="match status" value="2"/>
</dbReference>
<evidence type="ECO:0000313" key="3">
    <source>
        <dbReference type="Proteomes" id="UP001314261"/>
    </source>
</evidence>
<feature type="chain" id="PRO_5046887588" evidence="1">
    <location>
        <begin position="29"/>
        <end position="457"/>
    </location>
</feature>
<name>A0ABN9YXB6_9LACO</name>
<dbReference type="RefSeq" id="WP_338346371.1">
    <property type="nucleotide sequence ID" value="NZ_CAUZLR010000010.1"/>
</dbReference>
<feature type="signal peptide" evidence="1">
    <location>
        <begin position="1"/>
        <end position="28"/>
    </location>
</feature>
<organism evidence="2 3">
    <name type="scientific">Fructobacillus fructosus</name>
    <dbReference type="NCBI Taxonomy" id="1631"/>
    <lineage>
        <taxon>Bacteria</taxon>
        <taxon>Bacillati</taxon>
        <taxon>Bacillota</taxon>
        <taxon>Bacilli</taxon>
        <taxon>Lactobacillales</taxon>
        <taxon>Lactobacillaceae</taxon>
        <taxon>Fructobacillus</taxon>
    </lineage>
</organism>
<dbReference type="EMBL" id="CAUZLR010000010">
    <property type="protein sequence ID" value="CAK1251587.1"/>
    <property type="molecule type" value="Genomic_DNA"/>
</dbReference>
<reference evidence="2 3" key="1">
    <citation type="submission" date="2023-10" db="EMBL/GenBank/DDBJ databases">
        <authorList>
            <person name="Botero Cardona J."/>
        </authorList>
    </citation>
    <scope>NUCLEOTIDE SEQUENCE [LARGE SCALE GENOMIC DNA]</scope>
    <source>
        <strain evidence="2 3">R-54839</strain>
    </source>
</reference>
<dbReference type="Proteomes" id="UP001314261">
    <property type="component" value="Unassembled WGS sequence"/>
</dbReference>
<dbReference type="Gene3D" id="2.10.270.10">
    <property type="entry name" value="Cholin Binding"/>
    <property type="match status" value="3"/>
</dbReference>
<accession>A0ABN9YXB6</accession>
<protein>
    <submittedName>
        <fullName evidence="2">Glucan-binding domain (YG repeat)</fullName>
    </submittedName>
</protein>
<sequence length="457" mass="51814">MTKISYKNLAIGFLTFGGLLIGSSVVHADSTSEQETALQSFGSSHASGYLYAPAVSQENGGYVWFENGQPYTGFRYYAGTFYWFVNGVRQNEGWRQAWGFTYYTDQDGRAVQGTRVIDGKAYNFGDDNTFYSRPVQGYVWDGSSENGGYRWYENGQLYTGFRYYAGTYYWFVDGVRQNAGWRQAWGLTYYTDQDGRAVQGNQVIDGKAYNLGDDNTFYSRPVQGYVWDGSSENGGYRWYENGQLYSGFRYYAGTYYWFVDGVRQNAGWRQAWGLTYYTDQDGRAVEGIRNIDGKSYYFGDDGSYFLRGETNYRQTVSPNVNVYGGPGLCLQYVDDAFGINSNRSYSAKVSADKAGWNGTMHYDNQFPVGVKVPVYWNLISKDDGVNYGHIAIWDGKGGFYWEGNNSSTPNYFTVDEMNQVMSGTRPVNGHYLTENWQTPSLIGWSTSLEGHSIAEHL</sequence>
<gene>
    <name evidence="2" type="ORF">R54839_PPFHFPJH_01397</name>
</gene>